<evidence type="ECO:0000313" key="1">
    <source>
        <dbReference type="EMBL" id="KAL3883269.1"/>
    </source>
</evidence>
<evidence type="ECO:0000313" key="2">
    <source>
        <dbReference type="Proteomes" id="UP001634394"/>
    </source>
</evidence>
<sequence length="65" mass="7748">MPILSYGDMYVNRERKNTVKEPTRIIRKVQKQRGEQHMLDILRKIPLDAVMEQFEKIFSTTAARK</sequence>
<proteinExistence type="predicted"/>
<name>A0ABD3XAH0_SINWO</name>
<keyword evidence="2" id="KW-1185">Reference proteome</keyword>
<reference evidence="1 2" key="1">
    <citation type="submission" date="2024-11" db="EMBL/GenBank/DDBJ databases">
        <title>Chromosome-level genome assembly of the freshwater bivalve Anodonta woodiana.</title>
        <authorList>
            <person name="Chen X."/>
        </authorList>
    </citation>
    <scope>NUCLEOTIDE SEQUENCE [LARGE SCALE GENOMIC DNA]</scope>
    <source>
        <strain evidence="1">MN2024</strain>
        <tissue evidence="1">Gills</tissue>
    </source>
</reference>
<feature type="non-terminal residue" evidence="1">
    <location>
        <position position="65"/>
    </location>
</feature>
<organism evidence="1 2">
    <name type="scientific">Sinanodonta woodiana</name>
    <name type="common">Chinese pond mussel</name>
    <name type="synonym">Anodonta woodiana</name>
    <dbReference type="NCBI Taxonomy" id="1069815"/>
    <lineage>
        <taxon>Eukaryota</taxon>
        <taxon>Metazoa</taxon>
        <taxon>Spiralia</taxon>
        <taxon>Lophotrochozoa</taxon>
        <taxon>Mollusca</taxon>
        <taxon>Bivalvia</taxon>
        <taxon>Autobranchia</taxon>
        <taxon>Heteroconchia</taxon>
        <taxon>Palaeoheterodonta</taxon>
        <taxon>Unionida</taxon>
        <taxon>Unionoidea</taxon>
        <taxon>Unionidae</taxon>
        <taxon>Unioninae</taxon>
        <taxon>Sinanodonta</taxon>
    </lineage>
</organism>
<comment type="caution">
    <text evidence="1">The sequence shown here is derived from an EMBL/GenBank/DDBJ whole genome shotgun (WGS) entry which is preliminary data.</text>
</comment>
<dbReference type="Proteomes" id="UP001634394">
    <property type="component" value="Unassembled WGS sequence"/>
</dbReference>
<accession>A0ABD3XAH0</accession>
<dbReference type="EMBL" id="JBJQND010000003">
    <property type="protein sequence ID" value="KAL3883269.1"/>
    <property type="molecule type" value="Genomic_DNA"/>
</dbReference>
<dbReference type="AlphaFoldDB" id="A0ABD3XAH0"/>
<protein>
    <submittedName>
        <fullName evidence="1">Uncharacterized protein</fullName>
    </submittedName>
</protein>
<gene>
    <name evidence="1" type="ORF">ACJMK2_029552</name>
</gene>